<dbReference type="SUPFAM" id="SSF53300">
    <property type="entry name" value="vWA-like"/>
    <property type="match status" value="1"/>
</dbReference>
<feature type="transmembrane region" description="Helical" evidence="1">
    <location>
        <begin position="222"/>
        <end position="242"/>
    </location>
</feature>
<name>A0AAU8JHH5_9CYAN</name>
<evidence type="ECO:0000313" key="3">
    <source>
        <dbReference type="EMBL" id="XCM38297.1"/>
    </source>
</evidence>
<dbReference type="InterPro" id="IPR036465">
    <property type="entry name" value="vWFA_dom_sf"/>
</dbReference>
<dbReference type="PROSITE" id="PS51257">
    <property type="entry name" value="PROKAR_LIPOPROTEIN"/>
    <property type="match status" value="1"/>
</dbReference>
<dbReference type="CDD" id="cd00198">
    <property type="entry name" value="vWFA"/>
    <property type="match status" value="1"/>
</dbReference>
<dbReference type="Gene3D" id="3.40.50.410">
    <property type="entry name" value="von Willebrand factor, type A domain"/>
    <property type="match status" value="1"/>
</dbReference>
<sequence length="289" mass="32203">MLQRRQLWLYPLFQIPLMLMIGCLIIAVLGWLLSWGRPPVAVAISLDLSGSTTGYVRQQEILAIKSYLQQNEALKNPNKIKILAFASNVQPLTTSFNSKTQEVDNELTQALQNPSLEKQLGGGTNLNLAIQEGVNSLKTILKHCRELLIVTDGIVDVNPEIVDQAIKENVKINAVVLGNIVSSDLQTATIRSRGIYLSGEASQLSTLFTENLFTRFNSNLRWIIFWLGAAFICLMWMLTLPLDRWLFQGLIGLDMTLSGQLALGNALFWTILTIIVVWRLFGLPFTGAC</sequence>
<dbReference type="PROSITE" id="PS50234">
    <property type="entry name" value="VWFA"/>
    <property type="match status" value="1"/>
</dbReference>
<keyword evidence="1" id="KW-1133">Transmembrane helix</keyword>
<accession>A0AAU8JHH5</accession>
<dbReference type="Pfam" id="PF00092">
    <property type="entry name" value="VWA"/>
    <property type="match status" value="1"/>
</dbReference>
<dbReference type="AlphaFoldDB" id="A0AAU8JHH5"/>
<organism evidence="3">
    <name type="scientific">Planktothricoides raciborskii GIHE-MW2</name>
    <dbReference type="NCBI Taxonomy" id="2792601"/>
    <lineage>
        <taxon>Bacteria</taxon>
        <taxon>Bacillati</taxon>
        <taxon>Cyanobacteriota</taxon>
        <taxon>Cyanophyceae</taxon>
        <taxon>Oscillatoriophycideae</taxon>
        <taxon>Oscillatoriales</taxon>
        <taxon>Oscillatoriaceae</taxon>
        <taxon>Planktothricoides</taxon>
    </lineage>
</organism>
<gene>
    <name evidence="3" type="ORF">ABWT76_001134</name>
</gene>
<evidence type="ECO:0000256" key="1">
    <source>
        <dbReference type="SAM" id="Phobius"/>
    </source>
</evidence>
<feature type="domain" description="VWFA" evidence="2">
    <location>
        <begin position="41"/>
        <end position="212"/>
    </location>
</feature>
<feature type="transmembrane region" description="Helical" evidence="1">
    <location>
        <begin position="262"/>
        <end position="281"/>
    </location>
</feature>
<reference evidence="3" key="1">
    <citation type="submission" date="2024-07" db="EMBL/GenBank/DDBJ databases">
        <authorList>
            <person name="Kim Y.J."/>
            <person name="Jeong J.Y."/>
        </authorList>
    </citation>
    <scope>NUCLEOTIDE SEQUENCE</scope>
    <source>
        <strain evidence="3">GIHE-MW2</strain>
    </source>
</reference>
<proteinExistence type="predicted"/>
<evidence type="ECO:0000259" key="2">
    <source>
        <dbReference type="PROSITE" id="PS50234"/>
    </source>
</evidence>
<feature type="transmembrane region" description="Helical" evidence="1">
    <location>
        <begin position="7"/>
        <end position="33"/>
    </location>
</feature>
<keyword evidence="1" id="KW-0472">Membrane</keyword>
<keyword evidence="1" id="KW-0812">Transmembrane</keyword>
<dbReference type="RefSeq" id="WP_354635783.1">
    <property type="nucleotide sequence ID" value="NZ_CP159837.1"/>
</dbReference>
<protein>
    <submittedName>
        <fullName evidence="3">VWA domain-containing protein</fullName>
    </submittedName>
</protein>
<dbReference type="EMBL" id="CP159837">
    <property type="protein sequence ID" value="XCM38297.1"/>
    <property type="molecule type" value="Genomic_DNA"/>
</dbReference>
<dbReference type="InterPro" id="IPR002035">
    <property type="entry name" value="VWF_A"/>
</dbReference>